<dbReference type="RefSeq" id="WP_344744356.1">
    <property type="nucleotide sequence ID" value="NZ_BAAAWW010000043.1"/>
</dbReference>
<keyword evidence="2" id="KW-0472">Membrane</keyword>
<keyword evidence="4" id="KW-1185">Reference proteome</keyword>
<keyword evidence="2" id="KW-1133">Transmembrane helix</keyword>
<organism evidence="3 4">
    <name type="scientific">Streptosporangium vulgare</name>
    <dbReference type="NCBI Taxonomy" id="46190"/>
    <lineage>
        <taxon>Bacteria</taxon>
        <taxon>Bacillati</taxon>
        <taxon>Actinomycetota</taxon>
        <taxon>Actinomycetes</taxon>
        <taxon>Streptosporangiales</taxon>
        <taxon>Streptosporangiaceae</taxon>
        <taxon>Streptosporangium</taxon>
    </lineage>
</organism>
<gene>
    <name evidence="3" type="ORF">ACFFRH_08305</name>
</gene>
<sequence>MAKARQNRRAKSGRANAAPAPRAEEAEPAESGRWKAVWTWLAGILSAVIIAVIGVVFTAWFNARGPDAVDRISGEPPIKVGHVAVDHSTQDAALREPVTDPGERAVLLSSASGSRHDAVMARHYWASLEKTDVTVVLIGNRSSLRIVDIKPRVLDRKPSSDGALLVYTSAGEADTIELSADLDEPVPHFATAKDPDTSYFRKKQIDLKRGERVTLSMSVKGTAAYYEFDLLVTVLAEDRTEQITIKGPDKNPFRVTGAADAYRTCYTVSPLRGWQPISRGQACVIERKIQKSKGY</sequence>
<evidence type="ECO:0000256" key="1">
    <source>
        <dbReference type="SAM" id="MobiDB-lite"/>
    </source>
</evidence>
<feature type="compositionally biased region" description="Basic residues" evidence="1">
    <location>
        <begin position="1"/>
        <end position="12"/>
    </location>
</feature>
<comment type="caution">
    <text evidence="3">The sequence shown here is derived from an EMBL/GenBank/DDBJ whole genome shotgun (WGS) entry which is preliminary data.</text>
</comment>
<accession>A0ABV5T8S6</accession>
<protein>
    <submittedName>
        <fullName evidence="3">Uncharacterized protein</fullName>
    </submittedName>
</protein>
<evidence type="ECO:0000313" key="4">
    <source>
        <dbReference type="Proteomes" id="UP001589610"/>
    </source>
</evidence>
<reference evidence="3 4" key="1">
    <citation type="submission" date="2024-09" db="EMBL/GenBank/DDBJ databases">
        <authorList>
            <person name="Sun Q."/>
            <person name="Mori K."/>
        </authorList>
    </citation>
    <scope>NUCLEOTIDE SEQUENCE [LARGE SCALE GENOMIC DNA]</scope>
    <source>
        <strain evidence="3 4">JCM 3028</strain>
    </source>
</reference>
<feature type="transmembrane region" description="Helical" evidence="2">
    <location>
        <begin position="37"/>
        <end position="61"/>
    </location>
</feature>
<name>A0ABV5T8S6_9ACTN</name>
<evidence type="ECO:0000256" key="2">
    <source>
        <dbReference type="SAM" id="Phobius"/>
    </source>
</evidence>
<feature type="region of interest" description="Disordered" evidence="1">
    <location>
        <begin position="1"/>
        <end position="29"/>
    </location>
</feature>
<evidence type="ECO:0000313" key="3">
    <source>
        <dbReference type="EMBL" id="MFB9675484.1"/>
    </source>
</evidence>
<dbReference type="EMBL" id="JBHMBS010000003">
    <property type="protein sequence ID" value="MFB9675484.1"/>
    <property type="molecule type" value="Genomic_DNA"/>
</dbReference>
<dbReference type="Proteomes" id="UP001589610">
    <property type="component" value="Unassembled WGS sequence"/>
</dbReference>
<proteinExistence type="predicted"/>
<keyword evidence="2" id="KW-0812">Transmembrane</keyword>